<protein>
    <submittedName>
        <fullName evidence="1">Uncharacterized protein</fullName>
    </submittedName>
</protein>
<gene>
    <name evidence="1" type="ORF">LCPAC201_01460</name>
</gene>
<accession>A0A481Z5M4</accession>
<sequence length="185" mass="21433">MDPSSSLETLSGPVTIIGIKKMLKTEQRVELKTKTYRVLEWLNSDRIQNGAMTLLELDSFNQLGKVFPYDILFETLRRKYLPADDVIVVKRLGKLTALYPVFFSKEGTQKIEDYLWDSKTPLFDYSFYKYLTVVELMIAEVLNDMEEGENDEYLCEMSSVVMEIQLIQYYLLESVDAGDSSENDE</sequence>
<proteinExistence type="predicted"/>
<organism evidence="1">
    <name type="scientific">Pithovirus LCPAC201</name>
    <dbReference type="NCBI Taxonomy" id="2506591"/>
    <lineage>
        <taxon>Viruses</taxon>
        <taxon>Pithoviruses</taxon>
    </lineage>
</organism>
<name>A0A481Z5M4_9VIRU</name>
<dbReference type="EMBL" id="MK500500">
    <property type="protein sequence ID" value="QBK90845.1"/>
    <property type="molecule type" value="Genomic_DNA"/>
</dbReference>
<evidence type="ECO:0000313" key="1">
    <source>
        <dbReference type="EMBL" id="QBK90845.1"/>
    </source>
</evidence>
<reference evidence="1" key="1">
    <citation type="journal article" date="2019" name="MBio">
        <title>Virus Genomes from Deep Sea Sediments Expand the Ocean Megavirome and Support Independent Origins of Viral Gigantism.</title>
        <authorList>
            <person name="Backstrom D."/>
            <person name="Yutin N."/>
            <person name="Jorgensen S.L."/>
            <person name="Dharamshi J."/>
            <person name="Homa F."/>
            <person name="Zaremba-Niedwiedzka K."/>
            <person name="Spang A."/>
            <person name="Wolf Y.I."/>
            <person name="Koonin E.V."/>
            <person name="Ettema T.J."/>
        </authorList>
    </citation>
    <scope>NUCLEOTIDE SEQUENCE</scope>
</reference>